<name>A0A562J1G8_9FIRM</name>
<dbReference type="EMBL" id="VLKH01000014">
    <property type="protein sequence ID" value="TWH77048.1"/>
    <property type="molecule type" value="Genomic_DNA"/>
</dbReference>
<dbReference type="InterPro" id="IPR045584">
    <property type="entry name" value="Pilin-like"/>
</dbReference>
<sequence length="143" mass="16250">MSKSGFTLIETIVTIFILIILISLAVPKLDMDFAYMDKMANEFAMDVRYIQMESMKVPGAEYNIRINMAEGFYNVDVDTVTVKTVKFKKRYKISYSNINMNSIGFTYEGMPVNAGTFSILDTKLNKKKEVSIVPTTGRTIIKE</sequence>
<evidence type="ECO:0000313" key="3">
    <source>
        <dbReference type="Proteomes" id="UP000315343"/>
    </source>
</evidence>
<protein>
    <submittedName>
        <fullName evidence="2">Pilin/secretion family protein with methylation motif</fullName>
    </submittedName>
</protein>
<keyword evidence="1" id="KW-0472">Membrane</keyword>
<proteinExistence type="predicted"/>
<evidence type="ECO:0000256" key="1">
    <source>
        <dbReference type="SAM" id="Phobius"/>
    </source>
</evidence>
<dbReference type="SUPFAM" id="SSF54523">
    <property type="entry name" value="Pili subunits"/>
    <property type="match status" value="1"/>
</dbReference>
<dbReference type="AlphaFoldDB" id="A0A562J1G8"/>
<dbReference type="Pfam" id="PF07963">
    <property type="entry name" value="N_methyl"/>
    <property type="match status" value="1"/>
</dbReference>
<dbReference type="RefSeq" id="WP_170226288.1">
    <property type="nucleotide sequence ID" value="NZ_JBCFAR010000007.1"/>
</dbReference>
<accession>A0A562J1G8</accession>
<dbReference type="PROSITE" id="PS00409">
    <property type="entry name" value="PROKAR_NTER_METHYL"/>
    <property type="match status" value="1"/>
</dbReference>
<dbReference type="Proteomes" id="UP000315343">
    <property type="component" value="Unassembled WGS sequence"/>
</dbReference>
<evidence type="ECO:0000313" key="2">
    <source>
        <dbReference type="EMBL" id="TWH77048.1"/>
    </source>
</evidence>
<keyword evidence="1" id="KW-1133">Transmembrane helix</keyword>
<feature type="transmembrane region" description="Helical" evidence="1">
    <location>
        <begin position="6"/>
        <end position="26"/>
    </location>
</feature>
<dbReference type="InterPro" id="IPR012902">
    <property type="entry name" value="N_methyl_site"/>
</dbReference>
<keyword evidence="3" id="KW-1185">Reference proteome</keyword>
<keyword evidence="1" id="KW-0812">Transmembrane</keyword>
<gene>
    <name evidence="2" type="ORF">LY60_03524</name>
</gene>
<reference evidence="2 3" key="1">
    <citation type="submission" date="2019-07" db="EMBL/GenBank/DDBJ databases">
        <title>Genomic Encyclopedia of Type Strains, Phase I: the one thousand microbial genomes (KMG-I) project.</title>
        <authorList>
            <person name="Kyrpides N."/>
        </authorList>
    </citation>
    <scope>NUCLEOTIDE SEQUENCE [LARGE SCALE GENOMIC DNA]</scope>
    <source>
        <strain evidence="2 3">DSM 13558</strain>
    </source>
</reference>
<organism evidence="2 3">
    <name type="scientific">Sedimentibacter saalensis</name>
    <dbReference type="NCBI Taxonomy" id="130788"/>
    <lineage>
        <taxon>Bacteria</taxon>
        <taxon>Bacillati</taxon>
        <taxon>Bacillota</taxon>
        <taxon>Tissierellia</taxon>
        <taxon>Sedimentibacter</taxon>
    </lineage>
</organism>
<comment type="caution">
    <text evidence="2">The sequence shown here is derived from an EMBL/GenBank/DDBJ whole genome shotgun (WGS) entry which is preliminary data.</text>
</comment>